<accession>A0A834P6X7</accession>
<evidence type="ECO:0000256" key="9">
    <source>
        <dbReference type="ARBA" id="ARBA00032686"/>
    </source>
</evidence>
<feature type="transmembrane region" description="Helical" evidence="10">
    <location>
        <begin position="21"/>
        <end position="46"/>
    </location>
</feature>
<sequence length="78" mass="8310">MPVIPGTQQQKISCWDRITMGFTMGFCVGMTSGAILTGFAAFRYGLRGRELIGHLGKSMVQGGGTFGVFMAIGMGIRC</sequence>
<keyword evidence="5 10" id="KW-1133">Transmembrane helix</keyword>
<dbReference type="Proteomes" id="UP000600918">
    <property type="component" value="Unassembled WGS sequence"/>
</dbReference>
<dbReference type="GO" id="GO:0030150">
    <property type="term" value="P:protein import into mitochondrial matrix"/>
    <property type="evidence" value="ECO:0007669"/>
    <property type="project" value="TreeGrafter"/>
</dbReference>
<name>A0A834P6X7_VESPE</name>
<comment type="subcellular location">
    <subcellularLocation>
        <location evidence="1">Membrane</location>
    </subcellularLocation>
</comment>
<proteinExistence type="inferred from homology"/>
<dbReference type="EMBL" id="JACSDY010000003">
    <property type="protein sequence ID" value="KAF7431274.1"/>
    <property type="molecule type" value="Genomic_DNA"/>
</dbReference>
<dbReference type="GO" id="GO:0045039">
    <property type="term" value="P:protein insertion into mitochondrial inner membrane"/>
    <property type="evidence" value="ECO:0007669"/>
    <property type="project" value="TreeGrafter"/>
</dbReference>
<evidence type="ECO:0000256" key="7">
    <source>
        <dbReference type="ARBA" id="ARBA00025225"/>
    </source>
</evidence>
<evidence type="ECO:0000256" key="3">
    <source>
        <dbReference type="ARBA" id="ARBA00016275"/>
    </source>
</evidence>
<evidence type="ECO:0000256" key="10">
    <source>
        <dbReference type="SAM" id="Phobius"/>
    </source>
</evidence>
<dbReference type="PANTHER" id="PTHR28525">
    <property type="entry name" value="REACTIVE OXYGEN SPECIES MODULATOR 1"/>
    <property type="match status" value="1"/>
</dbReference>
<dbReference type="Pfam" id="PF10247">
    <property type="entry name" value="Romo1"/>
    <property type="match status" value="1"/>
</dbReference>
<dbReference type="SMART" id="SM01378">
    <property type="entry name" value="Romo1"/>
    <property type="match status" value="1"/>
</dbReference>
<evidence type="ECO:0000256" key="2">
    <source>
        <dbReference type="ARBA" id="ARBA00007839"/>
    </source>
</evidence>
<evidence type="ECO:0000256" key="4">
    <source>
        <dbReference type="ARBA" id="ARBA00022692"/>
    </source>
</evidence>
<evidence type="ECO:0000256" key="6">
    <source>
        <dbReference type="ARBA" id="ARBA00023136"/>
    </source>
</evidence>
<dbReference type="InterPro" id="IPR018450">
    <property type="entry name" value="Romo1/Mgr2"/>
</dbReference>
<comment type="similarity">
    <text evidence="2">Belongs to the MGR2 family.</text>
</comment>
<evidence type="ECO:0000313" key="12">
    <source>
        <dbReference type="Proteomes" id="UP000600918"/>
    </source>
</evidence>
<dbReference type="AlphaFoldDB" id="A0A834P6X7"/>
<reference evidence="11" key="1">
    <citation type="journal article" date="2020" name="G3 (Bethesda)">
        <title>High-Quality Assemblies for Three Invasive Social Wasps from the &lt;i&gt;Vespula&lt;/i&gt; Genus.</title>
        <authorList>
            <person name="Harrop T.W.R."/>
            <person name="Guhlin J."/>
            <person name="McLaughlin G.M."/>
            <person name="Permina E."/>
            <person name="Stockwell P."/>
            <person name="Gilligan J."/>
            <person name="Le Lec M.F."/>
            <person name="Gruber M.A.M."/>
            <person name="Quinn O."/>
            <person name="Lovegrove M."/>
            <person name="Duncan E.J."/>
            <person name="Remnant E.J."/>
            <person name="Van Eeckhoven J."/>
            <person name="Graham B."/>
            <person name="Knapp R.A."/>
            <person name="Langford K.W."/>
            <person name="Kronenberg Z."/>
            <person name="Press M.O."/>
            <person name="Eacker S.M."/>
            <person name="Wilson-Rankin E.E."/>
            <person name="Purcell J."/>
            <person name="Lester P.J."/>
            <person name="Dearden P.K."/>
        </authorList>
    </citation>
    <scope>NUCLEOTIDE SEQUENCE</scope>
    <source>
        <strain evidence="11">Volc-1</strain>
    </source>
</reference>
<keyword evidence="4 10" id="KW-0812">Transmembrane</keyword>
<organism evidence="11 12">
    <name type="scientific">Vespula pensylvanica</name>
    <name type="common">Western yellow jacket</name>
    <name type="synonym">Wasp</name>
    <dbReference type="NCBI Taxonomy" id="30213"/>
    <lineage>
        <taxon>Eukaryota</taxon>
        <taxon>Metazoa</taxon>
        <taxon>Ecdysozoa</taxon>
        <taxon>Arthropoda</taxon>
        <taxon>Hexapoda</taxon>
        <taxon>Insecta</taxon>
        <taxon>Pterygota</taxon>
        <taxon>Neoptera</taxon>
        <taxon>Endopterygota</taxon>
        <taxon>Hymenoptera</taxon>
        <taxon>Apocrita</taxon>
        <taxon>Aculeata</taxon>
        <taxon>Vespoidea</taxon>
        <taxon>Vespidae</taxon>
        <taxon>Vespinae</taxon>
        <taxon>Vespula</taxon>
    </lineage>
</organism>
<gene>
    <name evidence="11" type="ORF">H0235_004198</name>
</gene>
<evidence type="ECO:0000256" key="5">
    <source>
        <dbReference type="ARBA" id="ARBA00022989"/>
    </source>
</evidence>
<comment type="caution">
    <text evidence="11">The sequence shown here is derived from an EMBL/GenBank/DDBJ whole genome shotgun (WGS) entry which is preliminary data.</text>
</comment>
<keyword evidence="12" id="KW-1185">Reference proteome</keyword>
<evidence type="ECO:0000256" key="1">
    <source>
        <dbReference type="ARBA" id="ARBA00004370"/>
    </source>
</evidence>
<evidence type="ECO:0000313" key="11">
    <source>
        <dbReference type="EMBL" id="KAF7431274.1"/>
    </source>
</evidence>
<feature type="transmembrane region" description="Helical" evidence="10">
    <location>
        <begin position="58"/>
        <end position="76"/>
    </location>
</feature>
<protein>
    <recommendedName>
        <fullName evidence="3">Reactive oxygen species modulator 1</fullName>
    </recommendedName>
    <alternativeName>
        <fullName evidence="9">Protein MGR2 homolog</fullName>
    </alternativeName>
</protein>
<dbReference type="GO" id="GO:0005744">
    <property type="term" value="C:TIM23 mitochondrial import inner membrane translocase complex"/>
    <property type="evidence" value="ECO:0007669"/>
    <property type="project" value="TreeGrafter"/>
</dbReference>
<evidence type="ECO:0000256" key="8">
    <source>
        <dbReference type="ARBA" id="ARBA00025243"/>
    </source>
</evidence>
<comment type="function">
    <text evidence="7">Has antibacterial activity against a variety of bacteria including S.aureus, P.aeruginosa and M.tuberculosis. Acts by inducing bacterial membrane breakage.</text>
</comment>
<comment type="function">
    <text evidence="8">Induces production of reactive oxygen species (ROS) which are necessary for cell proliferation. May play a role in inducing oxidative DNA damage and replicative senescence. May play a role in the coordination of mitochondrial morphology and cell proliferation.</text>
</comment>
<dbReference type="PANTHER" id="PTHR28525:SF1">
    <property type="entry name" value="REACTIVE OXYGEN SPECIES MODULATOR 1"/>
    <property type="match status" value="1"/>
</dbReference>
<keyword evidence="6 10" id="KW-0472">Membrane</keyword>
<dbReference type="OrthoDB" id="5409308at2759"/>